<feature type="region of interest" description="Disordered" evidence="1">
    <location>
        <begin position="538"/>
        <end position="573"/>
    </location>
</feature>
<sequence>MLITFNPALGGTVHITPASVLPETQTISLLFTAKLSASDYDQLNRDRGRVQLWSDLPHKDRAYGVWGEFEFGQNRREDAPGSALSGAYRVSLGSSLPSYDSQEKTLYLPVLLSADECWARRFLFTYRIVYPSGETTWLGAFGQNGTLFLDPVEANTLHGLSLQSGWEVDEAKGRRIFAIQGTVNSLLVAKIPKMTDFRIWALGKDSFLPRLRDTSLVFLVPRPQLRSVVLQPTYILVASPGLTVTVSTDGLVTVSGTGNIILRTHDVVEEDLEQFLRQTISYTNLDDWWMLTVDSNSKAVILASNARRYPINAAIIPFWPSEHLRSPLRLELKRLQAAFDDPSRSKDFALYSPYNLQMHAFSAENQGGRVPEDVVLEYDDLNGDFTLCPIYRLQTPGNDQTSRKSWAAIILNPHTVIPPFPSEDVLPTPPPSPHLKPIAHLLHVTAESRMSSVPSLPSDTGLSIRRSPSAEAQSSRASSVSPDDEDNPRLTITRPPRPPSPTMSMTLSLFRTIFASVTVFLRLFCRFFSPRAFFGFGQLPRNGHTLPPRSDEDTAHRLTGPSEPSAEVAEETNPEVLPISVEKTTDTITAESDLHPDPDIPLLSKPQEQSYTMGPESGNTSTTDLGPVRTTDRPFVGEGPFYAELHFSVEDMFSKQSTAAVALFLFPNISTPENAALDDGYSASATSVPNLNGLETAVRFLDGPHSGCTVSKCVVFAHGTVPASDQDPTRGQLETQDPNCCYLLEYELDREDVQKNSTVISISSPAIANLRA</sequence>
<dbReference type="EMBL" id="CACVBS010000002">
    <property type="protein sequence ID" value="CAA7258793.1"/>
    <property type="molecule type" value="Genomic_DNA"/>
</dbReference>
<feature type="region of interest" description="Disordered" evidence="1">
    <location>
        <begin position="450"/>
        <end position="503"/>
    </location>
</feature>
<comment type="caution">
    <text evidence="2">The sequence shown here is derived from an EMBL/GenBank/DDBJ whole genome shotgun (WGS) entry which is preliminary data.</text>
</comment>
<protein>
    <submittedName>
        <fullName evidence="2">Uncharacterized protein</fullName>
    </submittedName>
</protein>
<gene>
    <name evidence="2" type="ORF">AAE3_LOCUS874</name>
</gene>
<evidence type="ECO:0000313" key="3">
    <source>
        <dbReference type="Proteomes" id="UP000467700"/>
    </source>
</evidence>
<evidence type="ECO:0000256" key="1">
    <source>
        <dbReference type="SAM" id="MobiDB-lite"/>
    </source>
</evidence>
<evidence type="ECO:0000313" key="2">
    <source>
        <dbReference type="EMBL" id="CAA7258793.1"/>
    </source>
</evidence>
<organism evidence="2 3">
    <name type="scientific">Cyclocybe aegerita</name>
    <name type="common">Black poplar mushroom</name>
    <name type="synonym">Agrocybe aegerita</name>
    <dbReference type="NCBI Taxonomy" id="1973307"/>
    <lineage>
        <taxon>Eukaryota</taxon>
        <taxon>Fungi</taxon>
        <taxon>Dikarya</taxon>
        <taxon>Basidiomycota</taxon>
        <taxon>Agaricomycotina</taxon>
        <taxon>Agaricomycetes</taxon>
        <taxon>Agaricomycetidae</taxon>
        <taxon>Agaricales</taxon>
        <taxon>Agaricineae</taxon>
        <taxon>Bolbitiaceae</taxon>
        <taxon>Cyclocybe</taxon>
    </lineage>
</organism>
<dbReference type="OrthoDB" id="3178019at2759"/>
<reference evidence="2 3" key="1">
    <citation type="submission" date="2020-01" db="EMBL/GenBank/DDBJ databases">
        <authorList>
            <person name="Gupta K D."/>
        </authorList>
    </citation>
    <scope>NUCLEOTIDE SEQUENCE [LARGE SCALE GENOMIC DNA]</scope>
</reference>
<accession>A0A8S0VSV4</accession>
<name>A0A8S0VSV4_CYCAE</name>
<keyword evidence="3" id="KW-1185">Reference proteome</keyword>
<proteinExistence type="predicted"/>
<feature type="region of interest" description="Disordered" evidence="1">
    <location>
        <begin position="607"/>
        <end position="628"/>
    </location>
</feature>
<dbReference type="AlphaFoldDB" id="A0A8S0VSV4"/>
<feature type="compositionally biased region" description="Polar residues" evidence="1">
    <location>
        <begin position="607"/>
        <end position="624"/>
    </location>
</feature>
<feature type="compositionally biased region" description="Polar residues" evidence="1">
    <location>
        <begin position="450"/>
        <end position="461"/>
    </location>
</feature>
<dbReference type="Proteomes" id="UP000467700">
    <property type="component" value="Unassembled WGS sequence"/>
</dbReference>
<feature type="compositionally biased region" description="Polar residues" evidence="1">
    <location>
        <begin position="470"/>
        <end position="481"/>
    </location>
</feature>